<evidence type="ECO:0000313" key="5">
    <source>
        <dbReference type="Proteomes" id="UP000195814"/>
    </source>
</evidence>
<feature type="transmembrane region" description="Helical" evidence="1">
    <location>
        <begin position="41"/>
        <end position="64"/>
    </location>
</feature>
<proteinExistence type="predicted"/>
<evidence type="ECO:0000313" key="3">
    <source>
        <dbReference type="EMBL" id="ARV00225.1"/>
    </source>
</evidence>
<gene>
    <name evidence="2" type="ORF">A7K98_12770</name>
    <name evidence="3" type="ORF">A7K99_12760</name>
</gene>
<evidence type="ECO:0000256" key="1">
    <source>
        <dbReference type="SAM" id="Phobius"/>
    </source>
</evidence>
<protein>
    <submittedName>
        <fullName evidence="2">Uncharacterized protein</fullName>
    </submittedName>
</protein>
<dbReference type="Proteomes" id="UP000195814">
    <property type="component" value="Chromosome"/>
</dbReference>
<dbReference type="Proteomes" id="UP000195729">
    <property type="component" value="Chromosome"/>
</dbReference>
<evidence type="ECO:0000313" key="4">
    <source>
        <dbReference type="Proteomes" id="UP000195729"/>
    </source>
</evidence>
<name>A0A1Y0LF74_TATCI</name>
<dbReference type="EMBL" id="CP015581">
    <property type="protein sequence ID" value="ARV00225.1"/>
    <property type="molecule type" value="Genomic_DNA"/>
</dbReference>
<organism evidence="2 5">
    <name type="scientific">Tatumella citrea</name>
    <name type="common">Pantoea citrea</name>
    <dbReference type="NCBI Taxonomy" id="53336"/>
    <lineage>
        <taxon>Bacteria</taxon>
        <taxon>Pseudomonadati</taxon>
        <taxon>Pseudomonadota</taxon>
        <taxon>Gammaproteobacteria</taxon>
        <taxon>Enterobacterales</taxon>
        <taxon>Erwiniaceae</taxon>
        <taxon>Tatumella</taxon>
    </lineage>
</organism>
<accession>A0A1Y0LF74</accession>
<dbReference type="AlphaFoldDB" id="A0A1Y0LF74"/>
<dbReference type="KEGG" id="tci:A7K98_12770"/>
<keyword evidence="1" id="KW-1133">Transmembrane helix</keyword>
<sequence length="84" mass="9328">MSFSRSVAQKAAAISDGKNTFKGGLFITISYYDWLARLKSFWIFLSAAIAALTCKSTTICFYDVDAEEALKRMSKQPNSKDDEG</sequence>
<reference evidence="4 5" key="1">
    <citation type="submission" date="2016-05" db="EMBL/GenBank/DDBJ databases">
        <title>Complete genome sequence of two 2,5-diketo-D-glunonic acid producing strain Tatumella citrea.</title>
        <authorList>
            <person name="Duan C."/>
            <person name="Yang J."/>
            <person name="Yang S."/>
        </authorList>
    </citation>
    <scope>NUCLEOTIDE SEQUENCE [LARGE SCALE GENOMIC DNA]</scope>
    <source>
        <strain evidence="3 4">ATCC 39140</strain>
        <strain evidence="2 5">DSM 13699</strain>
    </source>
</reference>
<keyword evidence="1" id="KW-0472">Membrane</keyword>
<evidence type="ECO:0000313" key="2">
    <source>
        <dbReference type="EMBL" id="ARU96188.1"/>
    </source>
</evidence>
<keyword evidence="4" id="KW-1185">Reference proteome</keyword>
<dbReference type="EMBL" id="CP015579">
    <property type="protein sequence ID" value="ARU96188.1"/>
    <property type="molecule type" value="Genomic_DNA"/>
</dbReference>
<keyword evidence="1" id="KW-0812">Transmembrane</keyword>